<evidence type="ECO:0000256" key="5">
    <source>
        <dbReference type="ARBA" id="ARBA00023128"/>
    </source>
</evidence>
<dbReference type="SMART" id="SM00244">
    <property type="entry name" value="PHB"/>
    <property type="match status" value="1"/>
</dbReference>
<evidence type="ECO:0000313" key="9">
    <source>
        <dbReference type="EMBL" id="SZX66486.1"/>
    </source>
</evidence>
<dbReference type="InterPro" id="IPR036013">
    <property type="entry name" value="Band_7/SPFH_dom_sf"/>
</dbReference>
<dbReference type="CDD" id="cd03401">
    <property type="entry name" value="SPFH_prohibitin"/>
    <property type="match status" value="1"/>
</dbReference>
<dbReference type="InterPro" id="IPR000163">
    <property type="entry name" value="Prohibitin"/>
</dbReference>
<dbReference type="Gene3D" id="3.30.479.30">
    <property type="entry name" value="Band 7 domain"/>
    <property type="match status" value="1"/>
</dbReference>
<feature type="domain" description="Band 7" evidence="8">
    <location>
        <begin position="33"/>
        <end position="199"/>
    </location>
</feature>
<evidence type="ECO:0000256" key="2">
    <source>
        <dbReference type="ARBA" id="ARBA00009658"/>
    </source>
</evidence>
<dbReference type="Pfam" id="PF01145">
    <property type="entry name" value="Band_7"/>
    <property type="match status" value="1"/>
</dbReference>
<reference evidence="9 10" key="1">
    <citation type="submission" date="2016-10" db="EMBL/GenBank/DDBJ databases">
        <authorList>
            <person name="Cai Z."/>
        </authorList>
    </citation>
    <scope>NUCLEOTIDE SEQUENCE [LARGE SCALE GENOMIC DNA]</scope>
</reference>
<evidence type="ECO:0000256" key="1">
    <source>
        <dbReference type="ARBA" id="ARBA00004140"/>
    </source>
</evidence>
<evidence type="ECO:0000256" key="6">
    <source>
        <dbReference type="ARBA" id="ARBA00023136"/>
    </source>
</evidence>
<proteinExistence type="inferred from homology"/>
<dbReference type="AlphaFoldDB" id="A0A383VPZ8"/>
<dbReference type="PANTHER" id="PTHR23222">
    <property type="entry name" value="PROHIBITIN"/>
    <property type="match status" value="1"/>
</dbReference>
<dbReference type="InterPro" id="IPR001107">
    <property type="entry name" value="Band_7"/>
</dbReference>
<comment type="subunit">
    <text evidence="3">Component of a prohibitin multimeric complex in mitochondrial membranes.</text>
</comment>
<evidence type="ECO:0000256" key="4">
    <source>
        <dbReference type="ARBA" id="ARBA00022792"/>
    </source>
</evidence>
<keyword evidence="10" id="KW-1185">Reference proteome</keyword>
<sequence length="319" mass="35238">MAAAGPKISPAAVGGLARLLIGGGALVYGATNSLFNVEGGHRAIVFNRLIGIKDEVYAEGTHLMVPWFERPVIYDVRARPSLIQSQSGSRDLQMVNIGLRVLTRPNPEKLPEIYRSLGQDYAERVLPSIIQETLKSVVAQYNAAQLITMREIVSKDIRRILAERARYFNIVLEDVSITNLTLTQTIVSKDIRRILAERARYFNIVLEDVSITNLTFSKEYTAAVEAKQVAQQEAERAKFIVDRATQDKQSAIVRAQGEAQSARLIGQAIQQNPSFITLRKIEAAREVASTIAHSANRVFLNADSLLLNLGELQISGANK</sequence>
<evidence type="ECO:0000259" key="8">
    <source>
        <dbReference type="SMART" id="SM00244"/>
    </source>
</evidence>
<gene>
    <name evidence="9" type="ORF">BQ4739_LOCUS6895</name>
</gene>
<keyword evidence="4 7" id="KW-0999">Mitochondrion inner membrane</keyword>
<protein>
    <recommendedName>
        <fullName evidence="7">Prohibitin</fullName>
    </recommendedName>
</protein>
<dbReference type="SUPFAM" id="SSF117892">
    <property type="entry name" value="Band 7/SPFH domain"/>
    <property type="match status" value="1"/>
</dbReference>
<dbReference type="PRINTS" id="PR00679">
    <property type="entry name" value="PROHIBITIN"/>
</dbReference>
<dbReference type="STRING" id="3088.A0A383VPZ8"/>
<evidence type="ECO:0000313" key="10">
    <source>
        <dbReference type="Proteomes" id="UP000256970"/>
    </source>
</evidence>
<dbReference type="EMBL" id="FNXT01000704">
    <property type="protein sequence ID" value="SZX66486.1"/>
    <property type="molecule type" value="Genomic_DNA"/>
</dbReference>
<keyword evidence="5" id="KW-0496">Mitochondrion</keyword>
<organism evidence="9 10">
    <name type="scientific">Tetradesmus obliquus</name>
    <name type="common">Green alga</name>
    <name type="synonym">Acutodesmus obliquus</name>
    <dbReference type="NCBI Taxonomy" id="3088"/>
    <lineage>
        <taxon>Eukaryota</taxon>
        <taxon>Viridiplantae</taxon>
        <taxon>Chlorophyta</taxon>
        <taxon>core chlorophytes</taxon>
        <taxon>Chlorophyceae</taxon>
        <taxon>CS clade</taxon>
        <taxon>Sphaeropleales</taxon>
        <taxon>Scenedesmaceae</taxon>
        <taxon>Tetradesmus</taxon>
    </lineage>
</organism>
<evidence type="ECO:0000256" key="3">
    <source>
        <dbReference type="ARBA" id="ARBA00011786"/>
    </source>
</evidence>
<keyword evidence="6" id="KW-0472">Membrane</keyword>
<comment type="subcellular location">
    <subcellularLocation>
        <location evidence="1">Mitochondrion inner membrane</location>
        <topology evidence="1">Single-pass type II membrane protein</topology>
    </subcellularLocation>
</comment>
<name>A0A383VPZ8_TETOB</name>
<evidence type="ECO:0000256" key="7">
    <source>
        <dbReference type="RuleBase" id="RU366048"/>
    </source>
</evidence>
<dbReference type="GO" id="GO:0005743">
    <property type="term" value="C:mitochondrial inner membrane"/>
    <property type="evidence" value="ECO:0007669"/>
    <property type="project" value="UniProtKB-SubCell"/>
</dbReference>
<comment type="similarity">
    <text evidence="2 7">Belongs to the prohibitin family.</text>
</comment>
<dbReference type="GO" id="GO:0007005">
    <property type="term" value="P:mitochondrion organization"/>
    <property type="evidence" value="ECO:0007669"/>
    <property type="project" value="TreeGrafter"/>
</dbReference>
<dbReference type="PANTHER" id="PTHR23222:SF1">
    <property type="entry name" value="PROHIBITIN-2"/>
    <property type="match status" value="1"/>
</dbReference>
<dbReference type="Proteomes" id="UP000256970">
    <property type="component" value="Unassembled WGS sequence"/>
</dbReference>
<accession>A0A383VPZ8</accession>